<name>A0ACD0WD69_CLALS</name>
<evidence type="ECO:0000313" key="2">
    <source>
        <dbReference type="Proteomes" id="UP000326582"/>
    </source>
</evidence>
<reference evidence="2" key="1">
    <citation type="journal article" date="2019" name="MBio">
        <title>Comparative genomics for the elucidation of multidrug resistance (MDR) in Candida lusitaniae.</title>
        <authorList>
            <person name="Kannan A."/>
            <person name="Asner S.A."/>
            <person name="Trachsel E."/>
            <person name="Kelly S."/>
            <person name="Parker J."/>
            <person name="Sanglard D."/>
        </authorList>
    </citation>
    <scope>NUCLEOTIDE SEQUENCE [LARGE SCALE GENOMIC DNA]</scope>
    <source>
        <strain evidence="2">P1</strain>
    </source>
</reference>
<dbReference type="EMBL" id="CP038484">
    <property type="protein sequence ID" value="QFZ25198.1"/>
    <property type="molecule type" value="Genomic_DNA"/>
</dbReference>
<accession>A0ACD0WD69</accession>
<organism evidence="1 2">
    <name type="scientific">Clavispora lusitaniae</name>
    <name type="common">Candida lusitaniae</name>
    <dbReference type="NCBI Taxonomy" id="36911"/>
    <lineage>
        <taxon>Eukaryota</taxon>
        <taxon>Fungi</taxon>
        <taxon>Dikarya</taxon>
        <taxon>Ascomycota</taxon>
        <taxon>Saccharomycotina</taxon>
        <taxon>Pichiomycetes</taxon>
        <taxon>Metschnikowiaceae</taxon>
        <taxon>Clavispora</taxon>
    </lineage>
</organism>
<evidence type="ECO:0000313" key="1">
    <source>
        <dbReference type="EMBL" id="QFZ25198.1"/>
    </source>
</evidence>
<keyword evidence="2" id="KW-1185">Reference proteome</keyword>
<protein>
    <submittedName>
        <fullName evidence="1">Uncharacterized protein</fullName>
    </submittedName>
</protein>
<dbReference type="Proteomes" id="UP000326582">
    <property type="component" value="Chromosome 1"/>
</dbReference>
<proteinExistence type="predicted"/>
<gene>
    <name evidence="1" type="ORF">EJF14_10289</name>
</gene>
<sequence>MTMNILKEAPREAKSHSSRKIARSVNANIVGAWVFWFILSSLISLCILPRVFGTSLWMSHIDLYFKPSSELEWTRTVDEGLELFSLFTNDLAGTKQSRSRSKFASISTNIYTFDFASWCRKNSNQKSVVCYRGDGMNIVSAFVTDFGSQVADIGNLEDPRSFGQSLAQTYRDIVNDLDRIFHQPKENKGTLDLDMDKLKIVHRLHVFENMGRTLMTLRIVHILLMCIVSLTVWTREILAVNNAPVFFKYNIFMCWTIYVVLNSCTLLSFCFFSSETVLITRLNAALTNHGVRLVQGPGNILLLVETFASLIFSLVVVFSD</sequence>